<dbReference type="PANTHER" id="PTHR30136">
    <property type="entry name" value="HELIX-TURN-HELIX TRANSCRIPTIONAL REGULATOR, ICLR FAMILY"/>
    <property type="match status" value="1"/>
</dbReference>
<protein>
    <submittedName>
        <fullName evidence="6">IclR family transcriptional regulator</fullName>
    </submittedName>
</protein>
<organism evidence="6 7">
    <name type="scientific">Erwinia typographi</name>
    <dbReference type="NCBI Taxonomy" id="371042"/>
    <lineage>
        <taxon>Bacteria</taxon>
        <taxon>Pseudomonadati</taxon>
        <taxon>Pseudomonadota</taxon>
        <taxon>Gammaproteobacteria</taxon>
        <taxon>Enterobacterales</taxon>
        <taxon>Erwiniaceae</taxon>
        <taxon>Erwinia</taxon>
    </lineage>
</organism>
<dbReference type="STRING" id="371042.NG99_14940"/>
<dbReference type="InterPro" id="IPR014757">
    <property type="entry name" value="Tscrpt_reg_IclR_C"/>
</dbReference>
<dbReference type="InterPro" id="IPR036390">
    <property type="entry name" value="WH_DNA-bd_sf"/>
</dbReference>
<dbReference type="InterPro" id="IPR050707">
    <property type="entry name" value="HTH_MetabolicPath_Reg"/>
</dbReference>
<sequence>MSILDTTASILKLMVSLQGGIRINDVITHLGMPKSTASRVMNQLESYGYIERNEVKGVFLPGPLIMSASHLVNRQAPLSELVDNALRSLCERTGYTGYISMLDNQEILVLRVIHGRQSLPVVTWPGSRSPAWGTSTGRALLARLSESELQAFFSSPQVAAQLNGSPHTVEKLMAAVIRTREAGFASAVNESVADTASVSCAIGDPTTHEAVAFCLSFPQTLAQPQELQRIATLLKETALLIAHKTGDTLVSHQP</sequence>
<dbReference type="InterPro" id="IPR036388">
    <property type="entry name" value="WH-like_DNA-bd_sf"/>
</dbReference>
<name>A0A0A4A2Z5_9GAMM</name>
<dbReference type="PROSITE" id="PS51078">
    <property type="entry name" value="ICLR_ED"/>
    <property type="match status" value="1"/>
</dbReference>
<dbReference type="Proteomes" id="UP000030351">
    <property type="component" value="Unassembled WGS sequence"/>
</dbReference>
<dbReference type="Gene3D" id="1.10.10.10">
    <property type="entry name" value="Winged helix-like DNA-binding domain superfamily/Winged helix DNA-binding domain"/>
    <property type="match status" value="1"/>
</dbReference>
<feature type="domain" description="IclR-ED" evidence="5">
    <location>
        <begin position="64"/>
        <end position="247"/>
    </location>
</feature>
<dbReference type="OrthoDB" id="9807558at2"/>
<evidence type="ECO:0000259" key="5">
    <source>
        <dbReference type="PROSITE" id="PS51078"/>
    </source>
</evidence>
<dbReference type="EMBL" id="JRUQ01000041">
    <property type="protein sequence ID" value="KGT92293.1"/>
    <property type="molecule type" value="Genomic_DNA"/>
</dbReference>
<dbReference type="eggNOG" id="COG1414">
    <property type="taxonomic scope" value="Bacteria"/>
</dbReference>
<dbReference type="Gene3D" id="3.30.450.40">
    <property type="match status" value="1"/>
</dbReference>
<evidence type="ECO:0000256" key="3">
    <source>
        <dbReference type="ARBA" id="ARBA00023163"/>
    </source>
</evidence>
<keyword evidence="2" id="KW-0238">DNA-binding</keyword>
<dbReference type="SUPFAM" id="SSF46785">
    <property type="entry name" value="Winged helix' DNA-binding domain"/>
    <property type="match status" value="1"/>
</dbReference>
<reference evidence="6 7" key="1">
    <citation type="submission" date="2014-10" db="EMBL/GenBank/DDBJ databases">
        <title>Genome sequence of Erwinia typographi M043b.</title>
        <authorList>
            <person name="Chan K.-G."/>
            <person name="Tan W.-S."/>
        </authorList>
    </citation>
    <scope>NUCLEOTIDE SEQUENCE [LARGE SCALE GENOMIC DNA]</scope>
    <source>
        <strain evidence="6 7">M043b</strain>
    </source>
</reference>
<keyword evidence="1" id="KW-0805">Transcription regulation</keyword>
<dbReference type="SUPFAM" id="SSF55781">
    <property type="entry name" value="GAF domain-like"/>
    <property type="match status" value="1"/>
</dbReference>
<proteinExistence type="predicted"/>
<dbReference type="PROSITE" id="PS51077">
    <property type="entry name" value="HTH_ICLR"/>
    <property type="match status" value="1"/>
</dbReference>
<evidence type="ECO:0000313" key="7">
    <source>
        <dbReference type="Proteomes" id="UP000030351"/>
    </source>
</evidence>
<keyword evidence="3" id="KW-0804">Transcription</keyword>
<dbReference type="RefSeq" id="WP_034894431.1">
    <property type="nucleotide sequence ID" value="NZ_JRUQ01000041.1"/>
</dbReference>
<accession>A0A0A4A2Z5</accession>
<dbReference type="GO" id="GO:0003700">
    <property type="term" value="F:DNA-binding transcription factor activity"/>
    <property type="evidence" value="ECO:0007669"/>
    <property type="project" value="TreeGrafter"/>
</dbReference>
<dbReference type="GO" id="GO:0045892">
    <property type="term" value="P:negative regulation of DNA-templated transcription"/>
    <property type="evidence" value="ECO:0007669"/>
    <property type="project" value="TreeGrafter"/>
</dbReference>
<dbReference type="Pfam" id="PF09339">
    <property type="entry name" value="HTH_IclR"/>
    <property type="match status" value="1"/>
</dbReference>
<dbReference type="InterPro" id="IPR029016">
    <property type="entry name" value="GAF-like_dom_sf"/>
</dbReference>
<evidence type="ECO:0000259" key="4">
    <source>
        <dbReference type="PROSITE" id="PS51077"/>
    </source>
</evidence>
<dbReference type="PANTHER" id="PTHR30136:SF35">
    <property type="entry name" value="HTH-TYPE TRANSCRIPTIONAL REGULATOR RV1719"/>
    <property type="match status" value="1"/>
</dbReference>
<gene>
    <name evidence="6" type="ORF">NG99_14940</name>
</gene>
<dbReference type="SMART" id="SM00346">
    <property type="entry name" value="HTH_ICLR"/>
    <property type="match status" value="1"/>
</dbReference>
<evidence type="ECO:0000256" key="1">
    <source>
        <dbReference type="ARBA" id="ARBA00023015"/>
    </source>
</evidence>
<keyword evidence="7" id="KW-1185">Reference proteome</keyword>
<feature type="domain" description="HTH iclR-type" evidence="4">
    <location>
        <begin position="1"/>
        <end position="63"/>
    </location>
</feature>
<dbReference type="InterPro" id="IPR005471">
    <property type="entry name" value="Tscrpt_reg_IclR_N"/>
</dbReference>
<dbReference type="AlphaFoldDB" id="A0A0A4A2Z5"/>
<dbReference type="Pfam" id="PF01614">
    <property type="entry name" value="IclR_C"/>
    <property type="match status" value="1"/>
</dbReference>
<comment type="caution">
    <text evidence="6">The sequence shown here is derived from an EMBL/GenBank/DDBJ whole genome shotgun (WGS) entry which is preliminary data.</text>
</comment>
<evidence type="ECO:0000256" key="2">
    <source>
        <dbReference type="ARBA" id="ARBA00023125"/>
    </source>
</evidence>
<dbReference type="GO" id="GO:0003677">
    <property type="term" value="F:DNA binding"/>
    <property type="evidence" value="ECO:0007669"/>
    <property type="project" value="UniProtKB-KW"/>
</dbReference>
<evidence type="ECO:0000313" key="6">
    <source>
        <dbReference type="EMBL" id="KGT92293.1"/>
    </source>
</evidence>